<dbReference type="InterPro" id="IPR001753">
    <property type="entry name" value="Enoyl-CoA_hydra/iso"/>
</dbReference>
<dbReference type="OrthoDB" id="448450at2759"/>
<dbReference type="Proteomes" id="UP001147733">
    <property type="component" value="Unassembled WGS sequence"/>
</dbReference>
<dbReference type="PANTHER" id="PTHR43684:SF3">
    <property type="entry name" value="PEROXISOMAL D3,D2-ENOYL-COA ISOMERASE"/>
    <property type="match status" value="1"/>
</dbReference>
<name>A0A9W9TRC9_PENCI</name>
<dbReference type="InterPro" id="IPR029045">
    <property type="entry name" value="ClpP/crotonase-like_dom_sf"/>
</dbReference>
<dbReference type="AlphaFoldDB" id="A0A9W9TRC9"/>
<protein>
    <submittedName>
        <fullName evidence="1">Uncharacterized protein</fullName>
    </submittedName>
</protein>
<dbReference type="GO" id="GO:0006635">
    <property type="term" value="P:fatty acid beta-oxidation"/>
    <property type="evidence" value="ECO:0007669"/>
    <property type="project" value="TreeGrafter"/>
</dbReference>
<dbReference type="CDD" id="cd06558">
    <property type="entry name" value="crotonase-like"/>
    <property type="match status" value="1"/>
</dbReference>
<evidence type="ECO:0000313" key="2">
    <source>
        <dbReference type="Proteomes" id="UP001147733"/>
    </source>
</evidence>
<comment type="caution">
    <text evidence="1">The sequence shown here is derived from an EMBL/GenBank/DDBJ whole genome shotgun (WGS) entry which is preliminary data.</text>
</comment>
<organism evidence="1 2">
    <name type="scientific">Penicillium citrinum</name>
    <dbReference type="NCBI Taxonomy" id="5077"/>
    <lineage>
        <taxon>Eukaryota</taxon>
        <taxon>Fungi</taxon>
        <taxon>Dikarya</taxon>
        <taxon>Ascomycota</taxon>
        <taxon>Pezizomycotina</taxon>
        <taxon>Eurotiomycetes</taxon>
        <taxon>Eurotiomycetidae</taxon>
        <taxon>Eurotiales</taxon>
        <taxon>Aspergillaceae</taxon>
        <taxon>Penicillium</taxon>
    </lineage>
</organism>
<reference evidence="1" key="2">
    <citation type="journal article" date="2023" name="IMA Fungus">
        <title>Comparative genomic study of the Penicillium genus elucidates a diverse pangenome and 15 lateral gene transfer events.</title>
        <authorList>
            <person name="Petersen C."/>
            <person name="Sorensen T."/>
            <person name="Nielsen M.R."/>
            <person name="Sondergaard T.E."/>
            <person name="Sorensen J.L."/>
            <person name="Fitzpatrick D.A."/>
            <person name="Frisvad J.C."/>
            <person name="Nielsen K.L."/>
        </authorList>
    </citation>
    <scope>NUCLEOTIDE SEQUENCE</scope>
    <source>
        <strain evidence="1">IBT 23319</strain>
    </source>
</reference>
<dbReference type="RefSeq" id="XP_056501764.1">
    <property type="nucleotide sequence ID" value="XM_056642352.1"/>
</dbReference>
<proteinExistence type="predicted"/>
<dbReference type="PANTHER" id="PTHR43684">
    <property type="match status" value="1"/>
</dbReference>
<keyword evidence="2" id="KW-1185">Reference proteome</keyword>
<dbReference type="Gene3D" id="3.90.226.10">
    <property type="entry name" value="2-enoyl-CoA Hydratase, Chain A, domain 1"/>
    <property type="match status" value="1"/>
</dbReference>
<dbReference type="GeneID" id="81381519"/>
<reference evidence="1" key="1">
    <citation type="submission" date="2022-11" db="EMBL/GenBank/DDBJ databases">
        <authorList>
            <person name="Petersen C."/>
        </authorList>
    </citation>
    <scope>NUCLEOTIDE SEQUENCE</scope>
    <source>
        <strain evidence="1">IBT 23319</strain>
    </source>
</reference>
<dbReference type="InterPro" id="IPR051053">
    <property type="entry name" value="ECH/Chromodomain_protein"/>
</dbReference>
<evidence type="ECO:0000313" key="1">
    <source>
        <dbReference type="EMBL" id="KAJ5234264.1"/>
    </source>
</evidence>
<dbReference type="Pfam" id="PF00378">
    <property type="entry name" value="ECH_1"/>
    <property type="match status" value="2"/>
</dbReference>
<sequence>MVPYRYTDIIVEVKGQIGIIKFNRPKSLNSFGGNLLVDTLHAVRELDENPATVFTVLTGEGRFFSAGADVRGKSPLVLRLWDLFLSHTSIGSRPLDEGADSLTQVQLKVAHQERFALMIELLRSLIDHKKVFVLALNGPGVGGGAAWFQGIADIVLAAENTYLQVPFNSLALVPEAGSSTNLSRHMGVLRANDFLMFGRKLTVPELQDWGLVNRVFPVNGFHDSVVKFLESQLEVNYGLSMMETKRLQNIPLRSERLLAVYNATEALSERLASGAPAARFKIKKAELEAKSKSRL</sequence>
<dbReference type="EMBL" id="JAPQKT010000003">
    <property type="protein sequence ID" value="KAJ5234264.1"/>
    <property type="molecule type" value="Genomic_DNA"/>
</dbReference>
<dbReference type="GO" id="GO:0005782">
    <property type="term" value="C:peroxisomal matrix"/>
    <property type="evidence" value="ECO:0007669"/>
    <property type="project" value="TreeGrafter"/>
</dbReference>
<dbReference type="SUPFAM" id="SSF52096">
    <property type="entry name" value="ClpP/crotonase"/>
    <property type="match status" value="1"/>
</dbReference>
<gene>
    <name evidence="1" type="ORF">N7469_003432</name>
</gene>
<accession>A0A9W9TRC9</accession>